<dbReference type="PANTHER" id="PTHR42685">
    <property type="entry name" value="GERANYLGERANYL DIPHOSPHATE REDUCTASE"/>
    <property type="match status" value="1"/>
</dbReference>
<accession>A0A6J4HN24</accession>
<dbReference type="PRINTS" id="PR00420">
    <property type="entry name" value="RNGMNOXGNASE"/>
</dbReference>
<gene>
    <name evidence="2" type="ORF">AVDCRST_MAG20-1065</name>
</gene>
<organism evidence="2">
    <name type="scientific">uncultured Acidimicrobiales bacterium</name>
    <dbReference type="NCBI Taxonomy" id="310071"/>
    <lineage>
        <taxon>Bacteria</taxon>
        <taxon>Bacillati</taxon>
        <taxon>Actinomycetota</taxon>
        <taxon>Acidimicrobiia</taxon>
        <taxon>Acidimicrobiales</taxon>
        <taxon>environmental samples</taxon>
    </lineage>
</organism>
<proteinExistence type="predicted"/>
<dbReference type="InterPro" id="IPR050407">
    <property type="entry name" value="Geranylgeranyl_reductase"/>
</dbReference>
<dbReference type="GO" id="GO:0016628">
    <property type="term" value="F:oxidoreductase activity, acting on the CH-CH group of donors, NAD or NADP as acceptor"/>
    <property type="evidence" value="ECO:0007669"/>
    <property type="project" value="InterPro"/>
</dbReference>
<dbReference type="InterPro" id="IPR036188">
    <property type="entry name" value="FAD/NAD-bd_sf"/>
</dbReference>
<dbReference type="EMBL" id="CADCSY010000043">
    <property type="protein sequence ID" value="CAA9228348.1"/>
    <property type="molecule type" value="Genomic_DNA"/>
</dbReference>
<dbReference type="InterPro" id="IPR002938">
    <property type="entry name" value="FAD-bd"/>
</dbReference>
<dbReference type="Gene3D" id="3.50.50.60">
    <property type="entry name" value="FAD/NAD(P)-binding domain"/>
    <property type="match status" value="1"/>
</dbReference>
<dbReference type="Pfam" id="PF01494">
    <property type="entry name" value="FAD_binding_3"/>
    <property type="match status" value="1"/>
</dbReference>
<sequence length="427" mass="44346">MRSVDVVVAGAGPAGVAAALTSARGGLDVLLVDKARFPRDKCCGDGLTTGALRLLEVLGLEPAAVASWQQVDDVVVRGPAGHEVRFPLPRGRGAYAAVARRTDLDAAMVDLARVAPRVTVVEGTAVTGATDLGDRVVVDVGGEQVAARYAIGADGMWSPLRKHLGAGPTAPELGEWHAFRQYFTGVGPRASSELFVWFEPDLLPGYAWSFPVSGGGANVGFGIQRGSGIATRDMAKLWPDVLARDHVRAVLGPGAAPEGTHKAWPIPAHVGAATLHAAGGRALFVGDAAAATDPLTGEGIGQALLTGTLAAEAVLAAGGLEPAAAAARYTAAVRRELVADARMSQLLIRAVRHRKGVRAALRLAGATGWTRRSFGRWLFEDYPRALLATPGRWGEHRLDGDGAWARPARAGAVAEVDRADEVAAGRP</sequence>
<evidence type="ECO:0000259" key="1">
    <source>
        <dbReference type="Pfam" id="PF01494"/>
    </source>
</evidence>
<feature type="domain" description="FAD-binding" evidence="1">
    <location>
        <begin position="4"/>
        <end position="300"/>
    </location>
</feature>
<dbReference type="NCBIfam" id="TIGR02032">
    <property type="entry name" value="GG-red-SF"/>
    <property type="match status" value="1"/>
</dbReference>
<name>A0A6J4HN24_9ACTN</name>
<reference evidence="2" key="1">
    <citation type="submission" date="2020-02" db="EMBL/GenBank/DDBJ databases">
        <authorList>
            <person name="Meier V. D."/>
        </authorList>
    </citation>
    <scope>NUCLEOTIDE SEQUENCE</scope>
    <source>
        <strain evidence="2">AVDCRST_MAG20</strain>
    </source>
</reference>
<evidence type="ECO:0000313" key="2">
    <source>
        <dbReference type="EMBL" id="CAA9228348.1"/>
    </source>
</evidence>
<protein>
    <recommendedName>
        <fullName evidence="1">FAD-binding domain-containing protein</fullName>
    </recommendedName>
</protein>
<dbReference type="AlphaFoldDB" id="A0A6J4HN24"/>
<dbReference type="InterPro" id="IPR011777">
    <property type="entry name" value="Geranylgeranyl_Rdtase_fam"/>
</dbReference>
<dbReference type="GO" id="GO:0071949">
    <property type="term" value="F:FAD binding"/>
    <property type="evidence" value="ECO:0007669"/>
    <property type="project" value="InterPro"/>
</dbReference>
<dbReference type="SUPFAM" id="SSF51905">
    <property type="entry name" value="FAD/NAD(P)-binding domain"/>
    <property type="match status" value="1"/>
</dbReference>
<dbReference type="PANTHER" id="PTHR42685:SF22">
    <property type="entry name" value="CONDITIONED MEDIUM FACTOR RECEPTOR 1"/>
    <property type="match status" value="1"/>
</dbReference>